<dbReference type="Gene3D" id="3.10.129.10">
    <property type="entry name" value="Hotdog Thioesterase"/>
    <property type="match status" value="2"/>
</dbReference>
<name>A0ABV6M311_9ACTN</name>
<protein>
    <recommendedName>
        <fullName evidence="4">N-terminal of MaoC-like dehydratase domain-containing protein</fullName>
    </recommendedName>
</protein>
<dbReference type="PANTHER" id="PTHR28152">
    <property type="entry name" value="HYDROXYACYL-THIOESTER DEHYDRATASE TYPE 2, MITOCHONDRIAL"/>
    <property type="match status" value="1"/>
</dbReference>
<gene>
    <name evidence="2" type="ORF">ACFFIA_15640</name>
</gene>
<dbReference type="InterPro" id="IPR052741">
    <property type="entry name" value="Mitochondrial_HTD2"/>
</dbReference>
<evidence type="ECO:0000313" key="2">
    <source>
        <dbReference type="EMBL" id="MFC0529090.1"/>
    </source>
</evidence>
<organism evidence="2 3">
    <name type="scientific">Phytohabitans kaempferiae</name>
    <dbReference type="NCBI Taxonomy" id="1620943"/>
    <lineage>
        <taxon>Bacteria</taxon>
        <taxon>Bacillati</taxon>
        <taxon>Actinomycetota</taxon>
        <taxon>Actinomycetes</taxon>
        <taxon>Micromonosporales</taxon>
        <taxon>Micromonosporaceae</taxon>
    </lineage>
</organism>
<evidence type="ECO:0000256" key="1">
    <source>
        <dbReference type="SAM" id="MobiDB-lite"/>
    </source>
</evidence>
<evidence type="ECO:0000313" key="3">
    <source>
        <dbReference type="Proteomes" id="UP001589867"/>
    </source>
</evidence>
<dbReference type="EMBL" id="JBHLUH010000023">
    <property type="protein sequence ID" value="MFC0529090.1"/>
    <property type="molecule type" value="Genomic_DNA"/>
</dbReference>
<dbReference type="RefSeq" id="WP_377251495.1">
    <property type="nucleotide sequence ID" value="NZ_JBHLUH010000023.1"/>
</dbReference>
<keyword evidence="3" id="KW-1185">Reference proteome</keyword>
<dbReference type="Proteomes" id="UP001589867">
    <property type="component" value="Unassembled WGS sequence"/>
</dbReference>
<proteinExistence type="predicted"/>
<evidence type="ECO:0008006" key="4">
    <source>
        <dbReference type="Google" id="ProtNLM"/>
    </source>
</evidence>
<dbReference type="InterPro" id="IPR029069">
    <property type="entry name" value="HotDog_dom_sf"/>
</dbReference>
<dbReference type="PANTHER" id="PTHR28152:SF1">
    <property type="entry name" value="HYDROXYACYL-THIOESTER DEHYDRATASE TYPE 2, MITOCHONDRIAL"/>
    <property type="match status" value="1"/>
</dbReference>
<reference evidence="2 3" key="1">
    <citation type="submission" date="2024-09" db="EMBL/GenBank/DDBJ databases">
        <authorList>
            <person name="Sun Q."/>
            <person name="Mori K."/>
        </authorList>
    </citation>
    <scope>NUCLEOTIDE SEQUENCE [LARGE SCALE GENOMIC DNA]</scope>
    <source>
        <strain evidence="2 3">TBRC 3947</strain>
    </source>
</reference>
<accession>A0ABV6M311</accession>
<comment type="caution">
    <text evidence="2">The sequence shown here is derived from an EMBL/GenBank/DDBJ whole genome shotgun (WGS) entry which is preliminary data.</text>
</comment>
<dbReference type="SUPFAM" id="SSF54637">
    <property type="entry name" value="Thioesterase/thiol ester dehydrase-isomerase"/>
    <property type="match status" value="1"/>
</dbReference>
<sequence>MDTTLLTREHVCPDRDEAAAALLGTACLGGVVRPMWHWFQLPVAVRRDERGPDGHPRRGVPSSPAPGLRRMFAGGRTVHRGPLRTGAPAHRRSTVVSTVDKRGRSGPLTFVTLRHEYLQEGEVMIAEEHDIVYRPMTGGSAPSPAGADDPPDGALAAHFDVDPVVLFGFSALTANAHRIHYDLPYARQEGYAERVVHGPLQVVLMAERLRAIGVDLVGTRFEYRLVRPVIGPQTLRISARSADDSRAEAWVHDAAGARVAEGRVS</sequence>
<feature type="region of interest" description="Disordered" evidence="1">
    <location>
        <begin position="48"/>
        <end position="68"/>
    </location>
</feature>